<evidence type="ECO:0000256" key="9">
    <source>
        <dbReference type="ARBA" id="ARBA00023167"/>
    </source>
</evidence>
<evidence type="ECO:0000256" key="8">
    <source>
        <dbReference type="ARBA" id="ARBA00023102"/>
    </source>
</evidence>
<evidence type="ECO:0000256" key="1">
    <source>
        <dbReference type="ARBA" id="ARBA00004777"/>
    </source>
</evidence>
<dbReference type="InterPro" id="IPR036291">
    <property type="entry name" value="NAD(P)-bd_dom_sf"/>
</dbReference>
<gene>
    <name evidence="11" type="primary">folD</name>
    <name evidence="14" type="ORF">EXY26_02120</name>
</gene>
<dbReference type="RefSeq" id="WP_134779198.1">
    <property type="nucleotide sequence ID" value="NZ_SPDS01000001.1"/>
</dbReference>
<keyword evidence="10 11" id="KW-0511">Multifunctional enzyme</keyword>
<feature type="binding site" evidence="11">
    <location>
        <position position="230"/>
    </location>
    <ligand>
        <name>NADP(+)</name>
        <dbReference type="ChEBI" id="CHEBI:58349"/>
    </ligand>
</feature>
<dbReference type="EC" id="1.5.1.5" evidence="11"/>
<dbReference type="Pfam" id="PF00763">
    <property type="entry name" value="THF_DHG_CYH"/>
    <property type="match status" value="1"/>
</dbReference>
<comment type="caution">
    <text evidence="14">The sequence shown here is derived from an EMBL/GenBank/DDBJ whole genome shotgun (WGS) entry which is preliminary data.</text>
</comment>
<dbReference type="GO" id="GO:0000105">
    <property type="term" value="P:L-histidine biosynthetic process"/>
    <property type="evidence" value="ECO:0007669"/>
    <property type="project" value="UniProtKB-KW"/>
</dbReference>
<reference evidence="14 15" key="1">
    <citation type="submission" date="2019-03" db="EMBL/GenBank/DDBJ databases">
        <title>Glutamicibacter sp. LJH19 genome.</title>
        <authorList>
            <person name="Sinai Borker S."/>
            <person name="Kumar R."/>
        </authorList>
    </citation>
    <scope>NUCLEOTIDE SEQUENCE [LARGE SCALE GENOMIC DNA]</scope>
    <source>
        <strain evidence="14 15">LJH19</strain>
    </source>
</reference>
<comment type="similarity">
    <text evidence="11">Belongs to the tetrahydrofolate dehydrogenase/cyclohydrolase family.</text>
</comment>
<dbReference type="GO" id="GO:0004477">
    <property type="term" value="F:methenyltetrahydrofolate cyclohydrolase activity"/>
    <property type="evidence" value="ECO:0007669"/>
    <property type="project" value="UniProtKB-UniRule"/>
</dbReference>
<dbReference type="PANTHER" id="PTHR48099:SF5">
    <property type="entry name" value="C-1-TETRAHYDROFOLATE SYNTHASE, CYTOPLASMIC"/>
    <property type="match status" value="1"/>
</dbReference>
<organism evidence="14 15">
    <name type="scientific">Glutamicibacter arilaitensis</name>
    <dbReference type="NCBI Taxonomy" id="256701"/>
    <lineage>
        <taxon>Bacteria</taxon>
        <taxon>Bacillati</taxon>
        <taxon>Actinomycetota</taxon>
        <taxon>Actinomycetes</taxon>
        <taxon>Micrococcales</taxon>
        <taxon>Micrococcaceae</taxon>
        <taxon>Glutamicibacter</taxon>
    </lineage>
</organism>
<keyword evidence="8 11" id="KW-0368">Histidine biosynthesis</keyword>
<dbReference type="EMBL" id="SPDS01000001">
    <property type="protein sequence ID" value="TFH55896.1"/>
    <property type="molecule type" value="Genomic_DNA"/>
</dbReference>
<evidence type="ECO:0000256" key="3">
    <source>
        <dbReference type="ARBA" id="ARBA00022605"/>
    </source>
</evidence>
<keyword evidence="9 11" id="KW-0486">Methionine biosynthesis</keyword>
<evidence type="ECO:0000256" key="4">
    <source>
        <dbReference type="ARBA" id="ARBA00022755"/>
    </source>
</evidence>
<feature type="domain" description="Tetrahydrofolate dehydrogenase/cyclohydrolase NAD(P)-binding" evidence="13">
    <location>
        <begin position="138"/>
        <end position="279"/>
    </location>
</feature>
<dbReference type="SUPFAM" id="SSF53223">
    <property type="entry name" value="Aminoacid dehydrogenase-like, N-terminal domain"/>
    <property type="match status" value="1"/>
</dbReference>
<dbReference type="GO" id="GO:0035999">
    <property type="term" value="P:tetrahydrofolate interconversion"/>
    <property type="evidence" value="ECO:0007669"/>
    <property type="project" value="UniProtKB-UniRule"/>
</dbReference>
<dbReference type="GO" id="GO:0006164">
    <property type="term" value="P:purine nucleotide biosynthetic process"/>
    <property type="evidence" value="ECO:0007669"/>
    <property type="project" value="UniProtKB-KW"/>
</dbReference>
<dbReference type="InterPro" id="IPR046346">
    <property type="entry name" value="Aminoacid_DH-like_N_sf"/>
</dbReference>
<comment type="pathway">
    <text evidence="1 11">One-carbon metabolism; tetrahydrofolate interconversion.</text>
</comment>
<evidence type="ECO:0000256" key="11">
    <source>
        <dbReference type="HAMAP-Rule" id="MF_01576"/>
    </source>
</evidence>
<dbReference type="AlphaFoldDB" id="A0A4Y8TUP0"/>
<dbReference type="PANTHER" id="PTHR48099">
    <property type="entry name" value="C-1-TETRAHYDROFOLATE SYNTHASE, CYTOPLASMIC-RELATED"/>
    <property type="match status" value="1"/>
</dbReference>
<dbReference type="UniPathway" id="UPA00193"/>
<dbReference type="SUPFAM" id="SSF51735">
    <property type="entry name" value="NAD(P)-binding Rossmann-fold domains"/>
    <property type="match status" value="1"/>
</dbReference>
<sequence>MTARDLSGAPVAEAIRHRTAELVMRLADAGSTVRVAVVVATDNEATAWYVRSIGRAAAQLGVECQVVDLAGATHQQLADMITALNEDTSVHGIILQTPLPPAVDAAALVALIDTAKDVDGANPLSLGRLSVGQPAFAPATARSVIEILEHYRIPLSGQHVAVVGRSAVVGKPLAQLLLQRDATVSICHSKTADLGRITKSASVIVMAVGKAELLTANEAGETSVVIDVGTNVNAEGELVGDVHAASVRPLVRALSPVPGGVGTVTTALLVLHAAQAAEASLQLAPAKGAQMAGRR</sequence>
<dbReference type="Proteomes" id="UP000297638">
    <property type="component" value="Unassembled WGS sequence"/>
</dbReference>
<keyword evidence="2 11" id="KW-0554">One-carbon metabolism</keyword>
<evidence type="ECO:0000256" key="10">
    <source>
        <dbReference type="ARBA" id="ARBA00023268"/>
    </source>
</evidence>
<evidence type="ECO:0000256" key="5">
    <source>
        <dbReference type="ARBA" id="ARBA00022801"/>
    </source>
</evidence>
<comment type="subunit">
    <text evidence="11">Homodimer.</text>
</comment>
<keyword evidence="4 11" id="KW-0658">Purine biosynthesis</keyword>
<dbReference type="PRINTS" id="PR00085">
    <property type="entry name" value="THFDHDRGNASE"/>
</dbReference>
<proteinExistence type="inferred from homology"/>
<dbReference type="GO" id="GO:0005829">
    <property type="term" value="C:cytosol"/>
    <property type="evidence" value="ECO:0007669"/>
    <property type="project" value="TreeGrafter"/>
</dbReference>
<comment type="function">
    <text evidence="11">Catalyzes the oxidation of 5,10-methylenetetrahydrofolate to 5,10-methenyltetrahydrofolate and then the hydrolysis of 5,10-methenyltetrahydrofolate to 10-formyltetrahydrofolate.</text>
</comment>
<dbReference type="InterPro" id="IPR000672">
    <property type="entry name" value="THF_DH/CycHdrlase"/>
</dbReference>
<feature type="binding site" evidence="11">
    <location>
        <begin position="164"/>
        <end position="166"/>
    </location>
    <ligand>
        <name>NADP(+)</name>
        <dbReference type="ChEBI" id="CHEBI:58349"/>
    </ligand>
</feature>
<evidence type="ECO:0000313" key="14">
    <source>
        <dbReference type="EMBL" id="TFH55896.1"/>
    </source>
</evidence>
<dbReference type="CDD" id="cd01080">
    <property type="entry name" value="NAD_bind_m-THF_DH_Cyclohyd"/>
    <property type="match status" value="1"/>
</dbReference>
<evidence type="ECO:0000259" key="12">
    <source>
        <dbReference type="Pfam" id="PF00763"/>
    </source>
</evidence>
<feature type="domain" description="Tetrahydrofolate dehydrogenase/cyclohydrolase catalytic" evidence="12">
    <location>
        <begin position="6"/>
        <end position="119"/>
    </location>
</feature>
<dbReference type="InterPro" id="IPR020630">
    <property type="entry name" value="THF_DH/CycHdrlase_cat_dom"/>
</dbReference>
<evidence type="ECO:0000256" key="7">
    <source>
        <dbReference type="ARBA" id="ARBA00023002"/>
    </source>
</evidence>
<evidence type="ECO:0000313" key="15">
    <source>
        <dbReference type="Proteomes" id="UP000297638"/>
    </source>
</evidence>
<keyword evidence="7 11" id="KW-0560">Oxidoreductase</keyword>
<protein>
    <recommendedName>
        <fullName evidence="11">Bifunctional protein FolD</fullName>
    </recommendedName>
    <domain>
        <recommendedName>
            <fullName evidence="11">Methylenetetrahydrofolate dehydrogenase</fullName>
            <ecNumber evidence="11">1.5.1.5</ecNumber>
        </recommendedName>
    </domain>
    <domain>
        <recommendedName>
            <fullName evidence="11">Methenyltetrahydrofolate cyclohydrolase</fullName>
            <ecNumber evidence="11">3.5.4.9</ecNumber>
        </recommendedName>
    </domain>
</protein>
<dbReference type="GO" id="GO:0004488">
    <property type="term" value="F:methylenetetrahydrofolate dehydrogenase (NADP+) activity"/>
    <property type="evidence" value="ECO:0007669"/>
    <property type="project" value="UniProtKB-UniRule"/>
</dbReference>
<dbReference type="Gene3D" id="3.40.50.10860">
    <property type="entry name" value="Leucine Dehydrogenase, chain A, domain 1"/>
    <property type="match status" value="1"/>
</dbReference>
<accession>A0A4Y8TUP0</accession>
<keyword evidence="6 11" id="KW-0521">NADP</keyword>
<dbReference type="Pfam" id="PF02882">
    <property type="entry name" value="THF_DHG_CYH_C"/>
    <property type="match status" value="1"/>
</dbReference>
<dbReference type="InterPro" id="IPR020631">
    <property type="entry name" value="THF_DH/CycHdrlase_NAD-bd_dom"/>
</dbReference>
<name>A0A4Y8TUP0_9MICC</name>
<comment type="catalytic activity">
    <reaction evidence="11">
        <text>(6R)-5,10-methenyltetrahydrofolate + H2O = (6R)-10-formyltetrahydrofolate + H(+)</text>
        <dbReference type="Rhea" id="RHEA:23700"/>
        <dbReference type="ChEBI" id="CHEBI:15377"/>
        <dbReference type="ChEBI" id="CHEBI:15378"/>
        <dbReference type="ChEBI" id="CHEBI:57455"/>
        <dbReference type="ChEBI" id="CHEBI:195366"/>
        <dbReference type="EC" id="3.5.4.9"/>
    </reaction>
</comment>
<keyword evidence="5 11" id="KW-0378">Hydrolase</keyword>
<dbReference type="GO" id="GO:0009086">
    <property type="term" value="P:methionine biosynthetic process"/>
    <property type="evidence" value="ECO:0007669"/>
    <property type="project" value="UniProtKB-KW"/>
</dbReference>
<dbReference type="Gene3D" id="3.40.50.720">
    <property type="entry name" value="NAD(P)-binding Rossmann-like Domain"/>
    <property type="match status" value="1"/>
</dbReference>
<keyword evidence="3 11" id="KW-0028">Amino-acid biosynthesis</keyword>
<dbReference type="EC" id="3.5.4.9" evidence="11"/>
<comment type="catalytic activity">
    <reaction evidence="11">
        <text>(6R)-5,10-methylene-5,6,7,8-tetrahydrofolate + NADP(+) = (6R)-5,10-methenyltetrahydrofolate + NADPH</text>
        <dbReference type="Rhea" id="RHEA:22812"/>
        <dbReference type="ChEBI" id="CHEBI:15636"/>
        <dbReference type="ChEBI" id="CHEBI:57455"/>
        <dbReference type="ChEBI" id="CHEBI:57783"/>
        <dbReference type="ChEBI" id="CHEBI:58349"/>
        <dbReference type="EC" id="1.5.1.5"/>
    </reaction>
</comment>
<comment type="caution">
    <text evidence="11">Lacks conserved residue(s) required for the propagation of feature annotation.</text>
</comment>
<dbReference type="HAMAP" id="MF_01576">
    <property type="entry name" value="THF_DHG_CYH"/>
    <property type="match status" value="1"/>
</dbReference>
<evidence type="ECO:0000259" key="13">
    <source>
        <dbReference type="Pfam" id="PF02882"/>
    </source>
</evidence>
<evidence type="ECO:0000256" key="2">
    <source>
        <dbReference type="ARBA" id="ARBA00022563"/>
    </source>
</evidence>
<evidence type="ECO:0000256" key="6">
    <source>
        <dbReference type="ARBA" id="ARBA00022857"/>
    </source>
</evidence>